<keyword evidence="2" id="KW-1185">Reference proteome</keyword>
<accession>A0ABU6VFG0</accession>
<evidence type="ECO:0000313" key="2">
    <source>
        <dbReference type="Proteomes" id="UP001341840"/>
    </source>
</evidence>
<organism evidence="1 2">
    <name type="scientific">Stylosanthes scabra</name>
    <dbReference type="NCBI Taxonomy" id="79078"/>
    <lineage>
        <taxon>Eukaryota</taxon>
        <taxon>Viridiplantae</taxon>
        <taxon>Streptophyta</taxon>
        <taxon>Embryophyta</taxon>
        <taxon>Tracheophyta</taxon>
        <taxon>Spermatophyta</taxon>
        <taxon>Magnoliopsida</taxon>
        <taxon>eudicotyledons</taxon>
        <taxon>Gunneridae</taxon>
        <taxon>Pentapetalae</taxon>
        <taxon>rosids</taxon>
        <taxon>fabids</taxon>
        <taxon>Fabales</taxon>
        <taxon>Fabaceae</taxon>
        <taxon>Papilionoideae</taxon>
        <taxon>50 kb inversion clade</taxon>
        <taxon>dalbergioids sensu lato</taxon>
        <taxon>Dalbergieae</taxon>
        <taxon>Pterocarpus clade</taxon>
        <taxon>Stylosanthes</taxon>
    </lineage>
</organism>
<protein>
    <submittedName>
        <fullName evidence="1">Uncharacterized protein</fullName>
    </submittedName>
</protein>
<reference evidence="1 2" key="1">
    <citation type="journal article" date="2023" name="Plants (Basel)">
        <title>Bridging the Gap: Combining Genomics and Transcriptomics Approaches to Understand Stylosanthes scabra, an Orphan Legume from the Brazilian Caatinga.</title>
        <authorList>
            <person name="Ferreira-Neto J.R.C."/>
            <person name="da Silva M.D."/>
            <person name="Binneck E."/>
            <person name="de Melo N.F."/>
            <person name="da Silva R.H."/>
            <person name="de Melo A.L.T.M."/>
            <person name="Pandolfi V."/>
            <person name="Bustamante F.O."/>
            <person name="Brasileiro-Vidal A.C."/>
            <person name="Benko-Iseppon A.M."/>
        </authorList>
    </citation>
    <scope>NUCLEOTIDE SEQUENCE [LARGE SCALE GENOMIC DNA]</scope>
    <source>
        <tissue evidence="1">Leaves</tissue>
    </source>
</reference>
<evidence type="ECO:0000313" key="1">
    <source>
        <dbReference type="EMBL" id="MED6172264.1"/>
    </source>
</evidence>
<sequence length="114" mass="13094">MLQKCLDLRSIGLPNFGLRICPEQYPKLLKLACWVCEFPQQDLSPECPKPSREKLGDLSKPCWRGTLEVTNSVALVMVRWRGVSEVRKSEFTSKALRERHEPLISSLRILLSEL</sequence>
<proteinExistence type="predicted"/>
<comment type="caution">
    <text evidence="1">The sequence shown here is derived from an EMBL/GenBank/DDBJ whole genome shotgun (WGS) entry which is preliminary data.</text>
</comment>
<gene>
    <name evidence="1" type="ORF">PIB30_048439</name>
</gene>
<dbReference type="Proteomes" id="UP001341840">
    <property type="component" value="Unassembled WGS sequence"/>
</dbReference>
<dbReference type="EMBL" id="JASCZI010151352">
    <property type="protein sequence ID" value="MED6172264.1"/>
    <property type="molecule type" value="Genomic_DNA"/>
</dbReference>
<name>A0ABU6VFG0_9FABA</name>